<reference evidence="2 3" key="1">
    <citation type="submission" date="2023-06" db="EMBL/GenBank/DDBJ databases">
        <title>Alkalimonas sp., MEB004 an alkaliphilic bacterium isolated from Lonar Lake, India.</title>
        <authorList>
            <person name="Joshi A."/>
            <person name="Thite S."/>
        </authorList>
    </citation>
    <scope>NUCLEOTIDE SEQUENCE [LARGE SCALE GENOMIC DNA]</scope>
    <source>
        <strain evidence="2 3">MEB004</strain>
    </source>
</reference>
<evidence type="ECO:0000313" key="3">
    <source>
        <dbReference type="Proteomes" id="UP001339167"/>
    </source>
</evidence>
<feature type="transmembrane region" description="Helical" evidence="1">
    <location>
        <begin position="6"/>
        <end position="22"/>
    </location>
</feature>
<sequence length="101" mass="12157">MHRIPVIFILYGYLAPALLYLPDFWELPYWLEKAFLGFALPLWLLIMPWMGLLQSWHLIEGEWWKLPTLTGLTLVLLAYTALYYAMLWLVRRLLHAWQHKS</sequence>
<proteinExistence type="predicted"/>
<keyword evidence="1" id="KW-0472">Membrane</keyword>
<accession>A0ABU7JG27</accession>
<keyword evidence="1" id="KW-1133">Transmembrane helix</keyword>
<feature type="transmembrane region" description="Helical" evidence="1">
    <location>
        <begin position="72"/>
        <end position="90"/>
    </location>
</feature>
<evidence type="ECO:0000256" key="1">
    <source>
        <dbReference type="SAM" id="Phobius"/>
    </source>
</evidence>
<evidence type="ECO:0008006" key="4">
    <source>
        <dbReference type="Google" id="ProtNLM"/>
    </source>
</evidence>
<evidence type="ECO:0000313" key="2">
    <source>
        <dbReference type="EMBL" id="MEE2023963.1"/>
    </source>
</evidence>
<keyword evidence="1" id="KW-0812">Transmembrane</keyword>
<name>A0ABU7JG27_9GAMM</name>
<dbReference type="Proteomes" id="UP001339167">
    <property type="component" value="Unassembled WGS sequence"/>
</dbReference>
<gene>
    <name evidence="2" type="ORF">QWF21_06860</name>
</gene>
<organism evidence="2 3">
    <name type="scientific">Alkalimonas mucilaginosa</name>
    <dbReference type="NCBI Taxonomy" id="3057676"/>
    <lineage>
        <taxon>Bacteria</taxon>
        <taxon>Pseudomonadati</taxon>
        <taxon>Pseudomonadota</taxon>
        <taxon>Gammaproteobacteria</taxon>
        <taxon>Alkalimonas</taxon>
    </lineage>
</organism>
<comment type="caution">
    <text evidence="2">The sequence shown here is derived from an EMBL/GenBank/DDBJ whole genome shotgun (WGS) entry which is preliminary data.</text>
</comment>
<feature type="transmembrane region" description="Helical" evidence="1">
    <location>
        <begin position="34"/>
        <end position="52"/>
    </location>
</feature>
<protein>
    <recommendedName>
        <fullName evidence="4">Transmembrane protein</fullName>
    </recommendedName>
</protein>
<dbReference type="RefSeq" id="WP_330087305.1">
    <property type="nucleotide sequence ID" value="NZ_JAUGZK010000004.1"/>
</dbReference>
<keyword evidence="3" id="KW-1185">Reference proteome</keyword>
<dbReference type="EMBL" id="JAUGZK010000004">
    <property type="protein sequence ID" value="MEE2023963.1"/>
    <property type="molecule type" value="Genomic_DNA"/>
</dbReference>